<evidence type="ECO:0000259" key="2">
    <source>
        <dbReference type="Pfam" id="PF00050"/>
    </source>
</evidence>
<feature type="chain" id="PRO_5001473974" description="Kazal-like domain-containing protein" evidence="1">
    <location>
        <begin position="21"/>
        <end position="106"/>
    </location>
</feature>
<dbReference type="InterPro" id="IPR036058">
    <property type="entry name" value="Kazal_dom_sf"/>
</dbReference>
<dbReference type="OrthoDB" id="328123at2759"/>
<feature type="signal peptide" evidence="1">
    <location>
        <begin position="1"/>
        <end position="20"/>
    </location>
</feature>
<dbReference type="Pfam" id="PF00050">
    <property type="entry name" value="Kazal_1"/>
    <property type="match status" value="1"/>
</dbReference>
<dbReference type="InterPro" id="IPR002350">
    <property type="entry name" value="Kazal_dom"/>
</dbReference>
<name>A0A014QYZ2_9HYPO</name>
<dbReference type="Gene3D" id="3.30.60.30">
    <property type="match status" value="1"/>
</dbReference>
<organism evidence="3 4">
    <name type="scientific">Metarhizium robertsii</name>
    <dbReference type="NCBI Taxonomy" id="568076"/>
    <lineage>
        <taxon>Eukaryota</taxon>
        <taxon>Fungi</taxon>
        <taxon>Dikarya</taxon>
        <taxon>Ascomycota</taxon>
        <taxon>Pezizomycotina</taxon>
        <taxon>Sordariomycetes</taxon>
        <taxon>Hypocreomycetidae</taxon>
        <taxon>Hypocreales</taxon>
        <taxon>Clavicipitaceae</taxon>
        <taxon>Metarhizium</taxon>
    </lineage>
</organism>
<accession>A0A014QYZ2</accession>
<evidence type="ECO:0000313" key="3">
    <source>
        <dbReference type="EMBL" id="EXU99996.1"/>
    </source>
</evidence>
<proteinExistence type="predicted"/>
<dbReference type="Proteomes" id="UP000030151">
    <property type="component" value="Unassembled WGS sequence"/>
</dbReference>
<dbReference type="EMBL" id="JELW01000015">
    <property type="protein sequence ID" value="EXU99996.1"/>
    <property type="molecule type" value="Genomic_DNA"/>
</dbReference>
<sequence>MFHPLLVLLSTAALLQVGLATPLSVRDVAAEPGNVTSDSRKYQIPDRHSEASPLRFVVEDAEAGRNCFCTMEYAPVCAGNKVYSNKCKAMCAGETEHSLGGCNQSS</sequence>
<evidence type="ECO:0000256" key="1">
    <source>
        <dbReference type="SAM" id="SignalP"/>
    </source>
</evidence>
<dbReference type="AlphaFoldDB" id="A0A014QYZ2"/>
<dbReference type="HOGENOM" id="CLU_2223842_0_0_1"/>
<feature type="domain" description="Kazal-like" evidence="2">
    <location>
        <begin position="66"/>
        <end position="97"/>
    </location>
</feature>
<comment type="caution">
    <text evidence="3">The sequence shown here is derived from an EMBL/GenBank/DDBJ whole genome shotgun (WGS) entry which is preliminary data.</text>
</comment>
<dbReference type="SUPFAM" id="SSF100895">
    <property type="entry name" value="Kazal-type serine protease inhibitors"/>
    <property type="match status" value="1"/>
</dbReference>
<evidence type="ECO:0000313" key="4">
    <source>
        <dbReference type="Proteomes" id="UP000030151"/>
    </source>
</evidence>
<keyword evidence="1" id="KW-0732">Signal</keyword>
<protein>
    <recommendedName>
        <fullName evidence="2">Kazal-like domain-containing protein</fullName>
    </recommendedName>
</protein>
<reference evidence="3 4" key="1">
    <citation type="submission" date="2014-02" db="EMBL/GenBank/DDBJ databases">
        <title>The genome sequence of the entomopathogenic fungus Metarhizium robertsii ARSEF 2575.</title>
        <authorList>
            <person name="Giuliano Garisto Donzelli B."/>
            <person name="Roe B.A."/>
            <person name="Macmil S.L."/>
            <person name="Krasnoff S.B."/>
            <person name="Gibson D.M."/>
        </authorList>
    </citation>
    <scope>NUCLEOTIDE SEQUENCE [LARGE SCALE GENOMIC DNA]</scope>
    <source>
        <strain evidence="3 4">ARSEF 2575</strain>
    </source>
</reference>
<gene>
    <name evidence="3" type="ORF">X797_006788</name>
</gene>